<reference evidence="2" key="1">
    <citation type="submission" date="2024-05" db="EMBL/GenBank/DDBJ databases">
        <authorList>
            <person name="Kim S."/>
            <person name="Heo J."/>
            <person name="Choi H."/>
            <person name="Choi Y."/>
            <person name="Kwon S.-W."/>
            <person name="Kim Y."/>
        </authorList>
    </citation>
    <scope>NUCLEOTIDE SEQUENCE</scope>
    <source>
        <strain evidence="2">KACC 23697</strain>
    </source>
</reference>
<keyword evidence="1" id="KW-0732">Signal</keyword>
<evidence type="ECO:0008006" key="3">
    <source>
        <dbReference type="Google" id="ProtNLM"/>
    </source>
</evidence>
<feature type="signal peptide" evidence="1">
    <location>
        <begin position="1"/>
        <end position="20"/>
    </location>
</feature>
<dbReference type="AlphaFoldDB" id="A0AAU7K3X7"/>
<evidence type="ECO:0000256" key="1">
    <source>
        <dbReference type="SAM" id="SignalP"/>
    </source>
</evidence>
<proteinExistence type="predicted"/>
<organism evidence="2">
    <name type="scientific">Pedobacter sp. KACC 23697</name>
    <dbReference type="NCBI Taxonomy" id="3149230"/>
    <lineage>
        <taxon>Bacteria</taxon>
        <taxon>Pseudomonadati</taxon>
        <taxon>Bacteroidota</taxon>
        <taxon>Sphingobacteriia</taxon>
        <taxon>Sphingobacteriales</taxon>
        <taxon>Sphingobacteriaceae</taxon>
        <taxon>Pedobacter</taxon>
    </lineage>
</organism>
<feature type="chain" id="PRO_5043728176" description="DUF5640 domain-containing protein" evidence="1">
    <location>
        <begin position="21"/>
        <end position="142"/>
    </location>
</feature>
<sequence>MFQKLAKAIALFLIAASFHSCTTQQLSLKANKPLVGIWQNVKDPGSFITYTEDGHFYNSYNEGNNQVITHSGNYKVISSDAYLLDITYELPNRTYALKDRQYINHYIFGKDLKSVKLSGVVYGKSGSDTLKWEENMVKVKSL</sequence>
<dbReference type="EMBL" id="CP157485">
    <property type="protein sequence ID" value="XBO47198.1"/>
    <property type="molecule type" value="Genomic_DNA"/>
</dbReference>
<protein>
    <recommendedName>
        <fullName evidence="3">DUF5640 domain-containing protein</fullName>
    </recommendedName>
</protein>
<dbReference type="RefSeq" id="WP_406824658.1">
    <property type="nucleotide sequence ID" value="NZ_CP157485.1"/>
</dbReference>
<gene>
    <name evidence="2" type="ORF">ABEG20_18080</name>
</gene>
<accession>A0AAU7K3X7</accession>
<dbReference type="Gene3D" id="2.40.128.490">
    <property type="entry name" value="Uncharacterised protein PF14869, DUF4488"/>
    <property type="match status" value="1"/>
</dbReference>
<name>A0AAU7K3X7_9SPHI</name>
<evidence type="ECO:0000313" key="2">
    <source>
        <dbReference type="EMBL" id="XBO47198.1"/>
    </source>
</evidence>